<dbReference type="InterPro" id="IPR041851">
    <property type="entry name" value="RecD_N_sf"/>
</dbReference>
<evidence type="ECO:0000256" key="2">
    <source>
        <dbReference type="ARBA" id="ARBA00022741"/>
    </source>
</evidence>
<comment type="subunit">
    <text evidence="11">Heterotrimer of RecB, RecC and RecD. All subunits contribute to DNA-binding.</text>
</comment>
<keyword evidence="3 11" id="KW-0227">DNA damage</keyword>
<evidence type="ECO:0000256" key="7">
    <source>
        <dbReference type="ARBA" id="ARBA00022840"/>
    </source>
</evidence>
<dbReference type="CDD" id="cd17933">
    <property type="entry name" value="DEXSc_RecD-like"/>
    <property type="match status" value="1"/>
</dbReference>
<comment type="function">
    <text evidence="11">A helicase/nuclease that prepares dsDNA breaks (DSB) for recombinational DNA repair. Binds to DSBs and unwinds DNA via a highly rapid and processive ATP-dependent bidirectional helicase activity. Unwinds dsDNA until it encounters a Chi (crossover hotspot instigator) sequence from the 3' direction. Cuts ssDNA a few nucleotides 3' to the Chi site. The properties and activities of the enzyme are changed at Chi. The Chi-altered holoenzyme produces a long 3'-ssDNA overhang and facilitates RecA-binding to the ssDNA for homologous DNA recombination and repair. Holoenzyme degrades any linearized DNA that is unable to undergo homologous recombination. In the holoenzyme this subunit has ssDNA-dependent ATPase and 5'-3' helicase activity. When added to pre-assembled RecBC greatly stimulates nuclease activity and augments holoenzyme processivity. Negatively regulates the RecA-loading ability of RecBCD.</text>
</comment>
<accession>A0A1M7K914</accession>
<dbReference type="EMBL" id="FRBL01000009">
    <property type="protein sequence ID" value="SHM61789.1"/>
    <property type="molecule type" value="Genomic_DNA"/>
</dbReference>
<keyword evidence="2 11" id="KW-0547">Nucleotide-binding</keyword>
<dbReference type="EC" id="5.6.2.3" evidence="11"/>
<evidence type="ECO:0000256" key="6">
    <source>
        <dbReference type="ARBA" id="ARBA00022839"/>
    </source>
</evidence>
<name>A0A1M7K914_9BACT</name>
<dbReference type="CDD" id="cd18809">
    <property type="entry name" value="SF1_C_RecD"/>
    <property type="match status" value="1"/>
</dbReference>
<dbReference type="Pfam" id="PF13538">
    <property type="entry name" value="UvrD_C_2"/>
    <property type="match status" value="1"/>
</dbReference>
<dbReference type="Pfam" id="PF13245">
    <property type="entry name" value="AAA_19"/>
    <property type="match status" value="1"/>
</dbReference>
<dbReference type="AlphaFoldDB" id="A0A1M7K914"/>
<comment type="catalytic activity">
    <reaction evidence="11">
        <text>ATP + H2O = ADP + phosphate + H(+)</text>
        <dbReference type="Rhea" id="RHEA:13065"/>
        <dbReference type="ChEBI" id="CHEBI:15377"/>
        <dbReference type="ChEBI" id="CHEBI:15378"/>
        <dbReference type="ChEBI" id="CHEBI:30616"/>
        <dbReference type="ChEBI" id="CHEBI:43474"/>
        <dbReference type="ChEBI" id="CHEBI:456216"/>
        <dbReference type="EC" id="5.6.2.3"/>
    </reaction>
</comment>
<protein>
    <recommendedName>
        <fullName evidence="11">RecBCD enzyme subunit RecD</fullName>
        <ecNumber evidence="11">5.6.2.3</ecNumber>
    </recommendedName>
    <alternativeName>
        <fullName evidence="11">DNA 5'-3' helicase subunit RecD</fullName>
    </alternativeName>
    <alternativeName>
        <fullName evidence="11">Exonuclease V subunit RecD</fullName>
        <shortName evidence="11">ExoV subunit RecD</shortName>
    </alternativeName>
    <alternativeName>
        <fullName evidence="11">Helicase/nuclease RecBCD subunit RecD</fullName>
    </alternativeName>
</protein>
<dbReference type="GO" id="GO:0017116">
    <property type="term" value="F:single-stranded DNA helicase activity"/>
    <property type="evidence" value="ECO:0007669"/>
    <property type="project" value="TreeGrafter"/>
</dbReference>
<dbReference type="GO" id="GO:0016887">
    <property type="term" value="F:ATP hydrolysis activity"/>
    <property type="evidence" value="ECO:0007669"/>
    <property type="project" value="RHEA"/>
</dbReference>
<dbReference type="GO" id="GO:0005524">
    <property type="term" value="F:ATP binding"/>
    <property type="evidence" value="ECO:0007669"/>
    <property type="project" value="UniProtKB-UniRule"/>
</dbReference>
<keyword evidence="4 11" id="KW-0378">Hydrolase</keyword>
<dbReference type="InterPro" id="IPR050534">
    <property type="entry name" value="Coronavir_polyprotein_1ab"/>
</dbReference>
<dbReference type="NCBIfam" id="TIGR01447">
    <property type="entry name" value="recD"/>
    <property type="match status" value="1"/>
</dbReference>
<evidence type="ECO:0000256" key="4">
    <source>
        <dbReference type="ARBA" id="ARBA00022801"/>
    </source>
</evidence>
<dbReference type="PANTHER" id="PTHR43788">
    <property type="entry name" value="DNA2/NAM7 HELICASE FAMILY MEMBER"/>
    <property type="match status" value="1"/>
</dbReference>
<dbReference type="Gene3D" id="1.10.10.1020">
    <property type="entry name" value="RecBCD complex, subunit RecD, N-terminal domain"/>
    <property type="match status" value="1"/>
</dbReference>
<dbReference type="GO" id="GO:0008854">
    <property type="term" value="F:exodeoxyribonuclease V activity"/>
    <property type="evidence" value="ECO:0007669"/>
    <property type="project" value="InterPro"/>
</dbReference>
<comment type="similarity">
    <text evidence="11">Belongs to the RecD family.</text>
</comment>
<proteinExistence type="inferred from homology"/>
<dbReference type="InterPro" id="IPR006344">
    <property type="entry name" value="RecD"/>
</dbReference>
<organism evidence="13 14">
    <name type="scientific">Chitinophaga jiangningensis</name>
    <dbReference type="NCBI Taxonomy" id="1419482"/>
    <lineage>
        <taxon>Bacteria</taxon>
        <taxon>Pseudomonadati</taxon>
        <taxon>Bacteroidota</taxon>
        <taxon>Chitinophagia</taxon>
        <taxon>Chitinophagales</taxon>
        <taxon>Chitinophagaceae</taxon>
        <taxon>Chitinophaga</taxon>
    </lineage>
</organism>
<dbReference type="SUPFAM" id="SSF52540">
    <property type="entry name" value="P-loop containing nucleoside triphosphate hydrolases"/>
    <property type="match status" value="1"/>
</dbReference>
<keyword evidence="10 11" id="KW-0413">Isomerase</keyword>
<comment type="miscellaneous">
    <text evidence="11">In the RecBCD complex, RecB has a slow 3'-5' helicase, an exonuclease activity and loads RecA onto ssDNA, RecD has a fast 5'-3' helicase activity, while RecC stimulates the ATPase and processivity of the RecB helicase and contributes to recognition of the Chi site.</text>
</comment>
<dbReference type="HAMAP" id="MF_01487">
    <property type="entry name" value="RecD"/>
    <property type="match status" value="1"/>
</dbReference>
<evidence type="ECO:0000256" key="3">
    <source>
        <dbReference type="ARBA" id="ARBA00022763"/>
    </source>
</evidence>
<feature type="domain" description="AAA+ ATPase" evidence="12">
    <location>
        <begin position="160"/>
        <end position="368"/>
    </location>
</feature>
<sequence length="600" mass="67003">MRNLITINDVHQQFADYFEQPDLKPFLYLLSKKLSEGHICLDLTQLQAEQEQLPEYYSFRDNGPAVLAHQPLIGTAETLNKPFILHRDKLYMQRYYLYETALLQYIRSLIVAEEPLRTERAAALLQQRQLVKQLFPPATDLTPDDDPVDWQLAAAITGILNNFTIITGGPGTGKTTTVAKILAILYAIDPEQKVALAAPTGKAAARMAESLRNAAIPKDPLIAAKFRELAPSTIHRLLKPVKGTPYFRHNSENPLNYDVIIVDECSMIDLALFTKLLAAIRPHTRIILLGDKDQLASVEAGSLFGDLCQAQETLNYFSAPRAALINQFAAPAQQITAIATSTHPLFEHVVELRRSRRFSGHTGIGKFSKALIQNNTAVIRDMMAPGADEQVVIDTTYSEQLFEQFITGYASYIQEKDTLTALRKMNELRVLVAIRDGSQGLPAINRRIEKYLSDKKYIHLTSAFYENRPLMLTRNYYEHGLFNGDTGIIRPDENGVLMAWFEDTDGQLISVFPGYLTLAETAFAMTIHKSQGSEFGKVLVVLPTTEVPLLTRELVYTAVSRARNKVYVQGSAETLLTAAQKFVNRGSGVNTRIATEIGNN</sequence>
<evidence type="ECO:0000256" key="5">
    <source>
        <dbReference type="ARBA" id="ARBA00022806"/>
    </source>
</evidence>
<dbReference type="InterPro" id="IPR003593">
    <property type="entry name" value="AAA+_ATPase"/>
</dbReference>
<dbReference type="STRING" id="1419482.SAMN05444266_109209"/>
<dbReference type="InterPro" id="IPR027417">
    <property type="entry name" value="P-loop_NTPase"/>
</dbReference>
<keyword evidence="5 11" id="KW-0347">Helicase</keyword>
<evidence type="ECO:0000256" key="9">
    <source>
        <dbReference type="ARBA" id="ARBA00023204"/>
    </source>
</evidence>
<dbReference type="RefSeq" id="WP_073085701.1">
    <property type="nucleotide sequence ID" value="NZ_FRBL01000009.1"/>
</dbReference>
<dbReference type="GO" id="GO:0043139">
    <property type="term" value="F:5'-3' DNA helicase activity"/>
    <property type="evidence" value="ECO:0007669"/>
    <property type="project" value="UniProtKB-UniRule"/>
</dbReference>
<keyword evidence="9 11" id="KW-0234">DNA repair</keyword>
<reference evidence="13 14" key="1">
    <citation type="submission" date="2016-11" db="EMBL/GenBank/DDBJ databases">
        <authorList>
            <person name="Jaros S."/>
            <person name="Januszkiewicz K."/>
            <person name="Wedrychowicz H."/>
        </authorList>
    </citation>
    <scope>NUCLEOTIDE SEQUENCE [LARGE SCALE GENOMIC DNA]</scope>
    <source>
        <strain evidence="13 14">DSM 27406</strain>
    </source>
</reference>
<evidence type="ECO:0000313" key="13">
    <source>
        <dbReference type="EMBL" id="SHM61789.1"/>
    </source>
</evidence>
<dbReference type="Proteomes" id="UP000184420">
    <property type="component" value="Unassembled WGS sequence"/>
</dbReference>
<evidence type="ECO:0000313" key="14">
    <source>
        <dbReference type="Proteomes" id="UP000184420"/>
    </source>
</evidence>
<evidence type="ECO:0000259" key="12">
    <source>
        <dbReference type="SMART" id="SM00382"/>
    </source>
</evidence>
<feature type="binding site" evidence="11">
    <location>
        <begin position="168"/>
        <end position="175"/>
    </location>
    <ligand>
        <name>ATP</name>
        <dbReference type="ChEBI" id="CHEBI:30616"/>
    </ligand>
</feature>
<evidence type="ECO:0000256" key="10">
    <source>
        <dbReference type="ARBA" id="ARBA00023235"/>
    </source>
</evidence>
<keyword evidence="1 11" id="KW-0540">Nuclease</keyword>
<dbReference type="InterPro" id="IPR027785">
    <property type="entry name" value="UvrD-like_helicase_C"/>
</dbReference>
<keyword evidence="14" id="KW-1185">Reference proteome</keyword>
<evidence type="ECO:0000256" key="1">
    <source>
        <dbReference type="ARBA" id="ARBA00022722"/>
    </source>
</evidence>
<keyword evidence="8 11" id="KW-0238">DNA-binding</keyword>
<dbReference type="OrthoDB" id="9803432at2"/>
<gene>
    <name evidence="11" type="primary">recD</name>
    <name evidence="13" type="ORF">SAMN05444266_109209</name>
</gene>
<dbReference type="GO" id="GO:0009338">
    <property type="term" value="C:exodeoxyribonuclease V complex"/>
    <property type="evidence" value="ECO:0007669"/>
    <property type="project" value="InterPro"/>
</dbReference>
<dbReference type="InterPro" id="IPR049550">
    <property type="entry name" value="RecD_N"/>
</dbReference>
<dbReference type="Pfam" id="PF21185">
    <property type="entry name" value="RecD_N"/>
    <property type="match status" value="1"/>
</dbReference>
<dbReference type="GO" id="GO:0003677">
    <property type="term" value="F:DNA binding"/>
    <property type="evidence" value="ECO:0007669"/>
    <property type="project" value="UniProtKB-UniRule"/>
</dbReference>
<keyword evidence="6 11" id="KW-0269">Exonuclease</keyword>
<evidence type="ECO:0000256" key="8">
    <source>
        <dbReference type="ARBA" id="ARBA00023125"/>
    </source>
</evidence>
<keyword evidence="7 11" id="KW-0067">ATP-binding</keyword>
<dbReference type="Gene3D" id="3.40.50.300">
    <property type="entry name" value="P-loop containing nucleotide triphosphate hydrolases"/>
    <property type="match status" value="3"/>
</dbReference>
<dbReference type="PANTHER" id="PTHR43788:SF6">
    <property type="entry name" value="DNA HELICASE B"/>
    <property type="match status" value="1"/>
</dbReference>
<evidence type="ECO:0000256" key="11">
    <source>
        <dbReference type="HAMAP-Rule" id="MF_01487"/>
    </source>
</evidence>
<dbReference type="GO" id="GO:0000724">
    <property type="term" value="P:double-strand break repair via homologous recombination"/>
    <property type="evidence" value="ECO:0007669"/>
    <property type="project" value="UniProtKB-UniRule"/>
</dbReference>
<dbReference type="SMART" id="SM00382">
    <property type="entry name" value="AAA"/>
    <property type="match status" value="1"/>
</dbReference>